<dbReference type="PANTHER" id="PTHR42685">
    <property type="entry name" value="GERANYLGERANYL DIPHOSPHATE REDUCTASE"/>
    <property type="match status" value="1"/>
</dbReference>
<evidence type="ECO:0000313" key="3">
    <source>
        <dbReference type="Proteomes" id="UP000291101"/>
    </source>
</evidence>
<feature type="domain" description="FAD-binding" evidence="1">
    <location>
        <begin position="7"/>
        <end position="170"/>
    </location>
</feature>
<name>A0A4Q2T4Z7_9ACTN</name>
<dbReference type="PANTHER" id="PTHR42685:SF22">
    <property type="entry name" value="CONDITIONED MEDIUM FACTOR RECEPTOR 1"/>
    <property type="match status" value="1"/>
</dbReference>
<reference evidence="2 3" key="1">
    <citation type="submission" date="2019-01" db="EMBL/GenBank/DDBJ databases">
        <title>Novel species of Nocardioides.</title>
        <authorList>
            <person name="Liu Q."/>
            <person name="X Y.-H."/>
        </authorList>
    </citation>
    <scope>NUCLEOTIDE SEQUENCE [LARGE SCALE GENOMIC DNA]</scope>
    <source>
        <strain evidence="2 3">HLT2-9</strain>
    </source>
</reference>
<dbReference type="GO" id="GO:0071949">
    <property type="term" value="F:FAD binding"/>
    <property type="evidence" value="ECO:0007669"/>
    <property type="project" value="InterPro"/>
</dbReference>
<accession>A0A4Q2T4Z7</accession>
<evidence type="ECO:0000313" key="2">
    <source>
        <dbReference type="EMBL" id="RYC13856.1"/>
    </source>
</evidence>
<evidence type="ECO:0000259" key="1">
    <source>
        <dbReference type="Pfam" id="PF01494"/>
    </source>
</evidence>
<dbReference type="NCBIfam" id="TIGR02032">
    <property type="entry name" value="GG-red-SF"/>
    <property type="match status" value="1"/>
</dbReference>
<dbReference type="PRINTS" id="PR00420">
    <property type="entry name" value="RNGMNOXGNASE"/>
</dbReference>
<keyword evidence="3" id="KW-1185">Reference proteome</keyword>
<dbReference type="Proteomes" id="UP000291101">
    <property type="component" value="Unassembled WGS sequence"/>
</dbReference>
<proteinExistence type="predicted"/>
<dbReference type="RefSeq" id="WP_129425095.1">
    <property type="nucleotide sequence ID" value="NZ_SDWV01000003.1"/>
</dbReference>
<organism evidence="2 3">
    <name type="scientific">Nocardioides zhouii</name>
    <dbReference type="NCBI Taxonomy" id="1168729"/>
    <lineage>
        <taxon>Bacteria</taxon>
        <taxon>Bacillati</taxon>
        <taxon>Actinomycetota</taxon>
        <taxon>Actinomycetes</taxon>
        <taxon>Propionibacteriales</taxon>
        <taxon>Nocardioidaceae</taxon>
        <taxon>Nocardioides</taxon>
    </lineage>
</organism>
<dbReference type="EMBL" id="SDWV01000003">
    <property type="protein sequence ID" value="RYC13856.1"/>
    <property type="molecule type" value="Genomic_DNA"/>
</dbReference>
<gene>
    <name evidence="2" type="ORF">EUA94_04510</name>
</gene>
<dbReference type="Gene3D" id="3.50.50.60">
    <property type="entry name" value="FAD/NAD(P)-binding domain"/>
    <property type="match status" value="1"/>
</dbReference>
<dbReference type="Pfam" id="PF01494">
    <property type="entry name" value="FAD_binding_3"/>
    <property type="match status" value="1"/>
</dbReference>
<dbReference type="InterPro" id="IPR011777">
    <property type="entry name" value="Geranylgeranyl_Rdtase_fam"/>
</dbReference>
<comment type="caution">
    <text evidence="2">The sequence shown here is derived from an EMBL/GenBank/DDBJ whole genome shotgun (WGS) entry which is preliminary data.</text>
</comment>
<dbReference type="AlphaFoldDB" id="A0A4Q2T4Z7"/>
<dbReference type="InterPro" id="IPR036188">
    <property type="entry name" value="FAD/NAD-bd_sf"/>
</dbReference>
<protein>
    <submittedName>
        <fullName evidence="2">NAD(P)/FAD-dependent oxidoreductase</fullName>
    </submittedName>
</protein>
<dbReference type="OrthoDB" id="9795712at2"/>
<dbReference type="SUPFAM" id="SSF51905">
    <property type="entry name" value="FAD/NAD(P)-binding domain"/>
    <property type="match status" value="1"/>
</dbReference>
<dbReference type="InterPro" id="IPR050407">
    <property type="entry name" value="Geranylgeranyl_reductase"/>
</dbReference>
<sequence>MTTETWDLVVVGAGPAGASAALGALTEDPSLRVLLLDRSDFPRDKSCGDGIAPHVVDALAEVSAADVVDDWSPVRDLELAHGDVAVAGPMRRDAYVVPRRVFDARLVEHAVAAGAVLRRHRVTSLTVDGSGPLLSGELRAQVVVGADGAQSLVRQALLGRRRERRAIAIRGYAPVTDEIRGRQVIRYGDRALPSYAWAFDRGDGLANVGYGELLPDGTSGARPPSRRLLLDQLEQLVPGAASTGSDWRGHHLPLSSWRWEQPDGPVLLVGDAAGLVNPMTGEGIYYAVATGIAAGRTAARAVALRRPEAAGARHRRVVRTLLGSHLRHTWVASRLAQSPRIVDAGIRAAGRDRHVFDALVEIGLGDGRIDRHLVAGLTRSLVPLPRLRPARTSA</sequence>
<dbReference type="GO" id="GO:0016628">
    <property type="term" value="F:oxidoreductase activity, acting on the CH-CH group of donors, NAD or NADP as acceptor"/>
    <property type="evidence" value="ECO:0007669"/>
    <property type="project" value="InterPro"/>
</dbReference>
<dbReference type="InterPro" id="IPR002938">
    <property type="entry name" value="FAD-bd"/>
</dbReference>